<gene>
    <name evidence="2" type="ORF">BQ4739_LOCUS17924</name>
</gene>
<keyword evidence="3" id="KW-1185">Reference proteome</keyword>
<name>A0A383WK69_TETOB</name>
<dbReference type="GO" id="GO:0010468">
    <property type="term" value="P:regulation of gene expression"/>
    <property type="evidence" value="ECO:0007669"/>
    <property type="project" value="TreeGrafter"/>
</dbReference>
<dbReference type="GO" id="GO:0043565">
    <property type="term" value="F:sequence-specific DNA binding"/>
    <property type="evidence" value="ECO:0007669"/>
    <property type="project" value="TreeGrafter"/>
</dbReference>
<evidence type="ECO:0008006" key="4">
    <source>
        <dbReference type="Google" id="ProtNLM"/>
    </source>
</evidence>
<dbReference type="GO" id="GO:0005634">
    <property type="term" value="C:nucleus"/>
    <property type="evidence" value="ECO:0007669"/>
    <property type="project" value="TreeGrafter"/>
</dbReference>
<sequence>MPCMRMYQQHSCAAAAGGHAAAPRASLRLHTGSTKPSSCHLASAALASQQGQRAYSTLAPRQHQLQQLVGSALVAAASLSNATAACIQRHSTAVAAAAFVKRQQWATEDGFQPRLLTTHLMQAQQVEQLQQLWQQHQSDFNAVHFSAIMHQLSVLHCAAAAVEQPVQEQQQQWQQQHKQRQHSKPARLRQQQANKAATVTREAAATVADVAAASVAESSNKQYTELEDELLHLVEELSANNSSSSSSSIDSLSSILEPPQPQQTLPPPQQLVRPQQPNTQQWEQLKARQQQQTAQQLAHAVASYALSPGVCEQLDGRAVVMISHALAKVGLQDQQLLSRIVRATGPEGDLLNRLDAQQLCNLIWSVAVCVDAVNGVTAAYMAQDITPGNSSGGSSSRRPSPLQQYELPRAWLGAVSRAFQYKISGYSSAGLTMALWGLCRLRLAPGRWLKAFFEASGSQLGQFSRQELAVVAYALGKMRAEIPAQWLSQYLAASTEGLTQLSSQELSMSLWGLATCGAAPHKAWLMAWFLSSRASMQRASTQDLSLWLYSLALLRLTPSPLWCTSYVEASFAPLTARSTHPQELVNVMWAISCMEWSPPMLYWRGLLDAARSNFGRFNAQDLANCISAATAVDVSSIERPWLAAFLQASEPKLPSFSSLQLAHTIAALAAVDKAHDWAATCIHAAWQEAFVQAAARQLGNRRFKSRALELVVHGLRQVHFSSSPLPQQEFMRRAEALLEHMKRAQQDGQQQQQQQQQPEPGQPAPAAWLPQEEG</sequence>
<dbReference type="Proteomes" id="UP000256970">
    <property type="component" value="Unassembled WGS sequence"/>
</dbReference>
<feature type="compositionally biased region" description="Basic residues" evidence="1">
    <location>
        <begin position="177"/>
        <end position="187"/>
    </location>
</feature>
<feature type="compositionally biased region" description="Pro residues" evidence="1">
    <location>
        <begin position="258"/>
        <end position="269"/>
    </location>
</feature>
<organism evidence="2 3">
    <name type="scientific">Tetradesmus obliquus</name>
    <name type="common">Green alga</name>
    <name type="synonym">Acutodesmus obliquus</name>
    <dbReference type="NCBI Taxonomy" id="3088"/>
    <lineage>
        <taxon>Eukaryota</taxon>
        <taxon>Viridiplantae</taxon>
        <taxon>Chlorophyta</taxon>
        <taxon>core chlorophytes</taxon>
        <taxon>Chlorophyceae</taxon>
        <taxon>CS clade</taxon>
        <taxon>Sphaeropleales</taxon>
        <taxon>Scenedesmaceae</taxon>
        <taxon>Tetradesmus</taxon>
    </lineage>
</organism>
<evidence type="ECO:0000313" key="3">
    <source>
        <dbReference type="Proteomes" id="UP000256970"/>
    </source>
</evidence>
<feature type="region of interest" description="Disordered" evidence="1">
    <location>
        <begin position="737"/>
        <end position="774"/>
    </location>
</feature>
<dbReference type="PANTHER" id="PTHR14312:SF1">
    <property type="entry name" value="BASIC-LEUCINE ZIPPER TRANSCRIPTION FACTOR A"/>
    <property type="match status" value="1"/>
</dbReference>
<evidence type="ECO:0000256" key="1">
    <source>
        <dbReference type="SAM" id="MobiDB-lite"/>
    </source>
</evidence>
<dbReference type="PANTHER" id="PTHR14312">
    <property type="entry name" value="CREB/ATF BZIP TRANSCRIPTION FACTOR"/>
    <property type="match status" value="1"/>
</dbReference>
<dbReference type="AlphaFoldDB" id="A0A383WK69"/>
<dbReference type="EMBL" id="FNXT01001291">
    <property type="protein sequence ID" value="SZX77569.1"/>
    <property type="molecule type" value="Genomic_DNA"/>
</dbReference>
<feature type="region of interest" description="Disordered" evidence="1">
    <location>
        <begin position="241"/>
        <end position="279"/>
    </location>
</feature>
<proteinExistence type="predicted"/>
<reference evidence="2 3" key="1">
    <citation type="submission" date="2016-10" db="EMBL/GenBank/DDBJ databases">
        <authorList>
            <person name="Cai Z."/>
        </authorList>
    </citation>
    <scope>NUCLEOTIDE SEQUENCE [LARGE SCALE GENOMIC DNA]</scope>
</reference>
<protein>
    <recommendedName>
        <fullName evidence="4">FAST kinase leucine-rich domain-containing protein</fullName>
    </recommendedName>
</protein>
<feature type="region of interest" description="Disordered" evidence="1">
    <location>
        <begin position="170"/>
        <end position="197"/>
    </location>
</feature>
<feature type="compositionally biased region" description="Low complexity" evidence="1">
    <location>
        <begin position="242"/>
        <end position="256"/>
    </location>
</feature>
<evidence type="ECO:0000313" key="2">
    <source>
        <dbReference type="EMBL" id="SZX77569.1"/>
    </source>
</evidence>
<accession>A0A383WK69</accession>
<feature type="compositionally biased region" description="Low complexity" evidence="1">
    <location>
        <begin position="746"/>
        <end position="767"/>
    </location>
</feature>